<feature type="transmembrane region" description="Helical" evidence="3">
    <location>
        <begin position="112"/>
        <end position="137"/>
    </location>
</feature>
<organism evidence="5 6">
    <name type="scientific">Methanobrevibacter ruminantium (strain ATCC 35063 / DSM 1093 / JCM 13430 / OCM 146 / M1)</name>
    <name type="common">Methanobacterium ruminantium</name>
    <dbReference type="NCBI Taxonomy" id="634498"/>
    <lineage>
        <taxon>Archaea</taxon>
        <taxon>Methanobacteriati</taxon>
        <taxon>Methanobacteriota</taxon>
        <taxon>Methanomada group</taxon>
        <taxon>Methanobacteria</taxon>
        <taxon>Methanobacteriales</taxon>
        <taxon>Methanobacteriaceae</taxon>
        <taxon>Methanobrevibacter</taxon>
    </lineage>
</organism>
<dbReference type="InterPro" id="IPR001932">
    <property type="entry name" value="PPM-type_phosphatase-like_dom"/>
</dbReference>
<dbReference type="InterPro" id="IPR052016">
    <property type="entry name" value="Bact_Sigma-Reg"/>
</dbReference>
<dbReference type="Gene3D" id="3.60.40.10">
    <property type="entry name" value="PPM-type phosphatase domain"/>
    <property type="match status" value="1"/>
</dbReference>
<dbReference type="PANTHER" id="PTHR43156:SF2">
    <property type="entry name" value="STAGE II SPORULATION PROTEIN E"/>
    <property type="match status" value="1"/>
</dbReference>
<keyword evidence="6" id="KW-1185">Reference proteome</keyword>
<feature type="transmembrane region" description="Helical" evidence="3">
    <location>
        <begin position="40"/>
        <end position="66"/>
    </location>
</feature>
<evidence type="ECO:0000256" key="3">
    <source>
        <dbReference type="SAM" id="Phobius"/>
    </source>
</evidence>
<dbReference type="Proteomes" id="UP000008680">
    <property type="component" value="Chromosome"/>
</dbReference>
<keyword evidence="2" id="KW-0175">Coiled coil</keyword>
<protein>
    <submittedName>
        <fullName evidence="5">Serine phosphatase</fullName>
    </submittedName>
</protein>
<proteinExistence type="predicted"/>
<dbReference type="InterPro" id="IPR036457">
    <property type="entry name" value="PPM-type-like_dom_sf"/>
</dbReference>
<name>D3E4M2_METRM</name>
<feature type="domain" description="PPM-type phosphatase" evidence="4">
    <location>
        <begin position="409"/>
        <end position="621"/>
    </location>
</feature>
<evidence type="ECO:0000313" key="6">
    <source>
        <dbReference type="Proteomes" id="UP000008680"/>
    </source>
</evidence>
<evidence type="ECO:0000259" key="4">
    <source>
        <dbReference type="SMART" id="SM00331"/>
    </source>
</evidence>
<accession>D3E4M2</accession>
<dbReference type="SMART" id="SM00331">
    <property type="entry name" value="PP2C_SIG"/>
    <property type="match status" value="1"/>
</dbReference>
<dbReference type="OrthoDB" id="110858at2157"/>
<dbReference type="GeneID" id="8769684"/>
<dbReference type="PANTHER" id="PTHR43156">
    <property type="entry name" value="STAGE II SPORULATION PROTEIN E-RELATED"/>
    <property type="match status" value="1"/>
</dbReference>
<feature type="transmembrane region" description="Helical" evidence="3">
    <location>
        <begin position="255"/>
        <end position="278"/>
    </location>
</feature>
<dbReference type="HOGENOM" id="CLU_393639_0_0_2"/>
<sequence length="623" mass="70749">MISKLKKTIISFIIMGVVSFAVTLLPISGGMSMLAPDLGLIYVLGLLFGPYGALGVALAIVTLNLINGFTLMETLPFEIFTFGVSYLGYRLWYSGFKTDTITKPKLDNSYHISLFLVSIIICGFIYSTVQGISFNLIFWVDRFYIMILFYFMSFTTMAFLYGIIGIWICNRYDCFETPKKSKRHVDKRIYQAIFCMIIITSIILATSFITTDDTTVRIIELIVLGIFLFAYLTKPFEYDITPNDKDTISGRIMRNFIIITFILGVLGIAISMISYSAYSQSDNVYLVLMWGPIITDTVLLLFLIPCIFILRYIEDKVVQPISSFSKIEGFIKENEKIDEDGLVKTYSKYTDEKTEIGTLARSYTELIKHNNNYIENIREIEGEKERINAELDIATKIQESSLPENPIKTNDFTVEGYSIPAKEVGGDFFDYYMVDDENLAIVIGDASGKGIPAAILSMITQFMIKNFLKQTLNPSEVLYSLNNQLSENNPECMFITLWLGIYNTRTKKVRFANGGHNPPLVKEDKKFKYLDIDTGLVLGITGDFDYINEEIILKDELIVYTDGITDATDEDSNIYGEDRLLKFLNEFKGDEVPIKPLISDVNTFSKGVEQFDDMTLLCLKLNK</sequence>
<reference evidence="5 6" key="1">
    <citation type="journal article" date="2010" name="PLoS ONE">
        <title>The genome sequence of the rumen methanogen Methanobrevibacter ruminantium reveals new possibilities for controlling ruminant methane emissions.</title>
        <authorList>
            <person name="Leahy S.C."/>
            <person name="Kelly W.J."/>
            <person name="Altermann E."/>
            <person name="Ronimus R.S."/>
            <person name="Yeoman C.J."/>
            <person name="Pacheco D.M."/>
            <person name="Li D."/>
            <person name="Kong Z."/>
            <person name="McTavish S."/>
            <person name="Sang C."/>
            <person name="Lambie S.C."/>
            <person name="Janssen P.H."/>
            <person name="Dey D."/>
            <person name="Attwood G.T."/>
        </authorList>
    </citation>
    <scope>NUCLEOTIDE SEQUENCE [LARGE SCALE GENOMIC DNA]</scope>
    <source>
        <strain evidence="6">ATCC 35063 / DSM 1093 / JCM 13430 / OCM 146 / M1</strain>
    </source>
</reference>
<dbReference type="KEGG" id="mru:mru_0066"/>
<dbReference type="RefSeq" id="WP_012954874.1">
    <property type="nucleotide sequence ID" value="NC_013790.1"/>
</dbReference>
<keyword evidence="1" id="KW-0378">Hydrolase</keyword>
<dbReference type="STRING" id="634498.mru_0066"/>
<dbReference type="eggNOG" id="arCOG06893">
    <property type="taxonomic scope" value="Archaea"/>
</dbReference>
<dbReference type="PATRIC" id="fig|634498.28.peg.69"/>
<dbReference type="Pfam" id="PF07228">
    <property type="entry name" value="SpoIIE"/>
    <property type="match status" value="1"/>
</dbReference>
<evidence type="ECO:0000256" key="2">
    <source>
        <dbReference type="SAM" id="Coils"/>
    </source>
</evidence>
<feature type="transmembrane region" description="Helical" evidence="3">
    <location>
        <begin position="215"/>
        <end position="234"/>
    </location>
</feature>
<evidence type="ECO:0000313" key="5">
    <source>
        <dbReference type="EMBL" id="ADC45918.1"/>
    </source>
</evidence>
<keyword evidence="3" id="KW-0812">Transmembrane</keyword>
<dbReference type="AlphaFoldDB" id="D3E4M2"/>
<dbReference type="EMBL" id="CP001719">
    <property type="protein sequence ID" value="ADC45918.1"/>
    <property type="molecule type" value="Genomic_DNA"/>
</dbReference>
<feature type="transmembrane region" description="Helical" evidence="3">
    <location>
        <begin position="189"/>
        <end position="209"/>
    </location>
</feature>
<gene>
    <name evidence="5" type="ordered locus">mru_0066</name>
</gene>
<keyword evidence="3" id="KW-0472">Membrane</keyword>
<feature type="transmembrane region" description="Helical" evidence="3">
    <location>
        <begin position="143"/>
        <end position="168"/>
    </location>
</feature>
<feature type="transmembrane region" description="Helical" evidence="3">
    <location>
        <begin position="12"/>
        <end position="34"/>
    </location>
</feature>
<dbReference type="GO" id="GO:0016791">
    <property type="term" value="F:phosphatase activity"/>
    <property type="evidence" value="ECO:0007669"/>
    <property type="project" value="TreeGrafter"/>
</dbReference>
<feature type="transmembrane region" description="Helical" evidence="3">
    <location>
        <begin position="284"/>
        <end position="310"/>
    </location>
</feature>
<evidence type="ECO:0000256" key="1">
    <source>
        <dbReference type="ARBA" id="ARBA00022801"/>
    </source>
</evidence>
<keyword evidence="3" id="KW-1133">Transmembrane helix</keyword>
<feature type="coiled-coil region" evidence="2">
    <location>
        <begin position="370"/>
        <end position="397"/>
    </location>
</feature>